<feature type="binding site" evidence="1">
    <location>
        <position position="19"/>
    </location>
    <ligand>
        <name>S-adenosyl-L-methionine</name>
        <dbReference type="ChEBI" id="CHEBI:59789"/>
    </ligand>
</feature>
<evidence type="ECO:0000313" key="3">
    <source>
        <dbReference type="Proteomes" id="UP000255297"/>
    </source>
</evidence>
<dbReference type="GO" id="GO:0005829">
    <property type="term" value="C:cytosol"/>
    <property type="evidence" value="ECO:0007669"/>
    <property type="project" value="TreeGrafter"/>
</dbReference>
<reference evidence="2 3" key="1">
    <citation type="submission" date="2018-06" db="EMBL/GenBank/DDBJ databases">
        <authorList>
            <consortium name="Pathogen Informatics"/>
            <person name="Doyle S."/>
        </authorList>
    </citation>
    <scope>NUCLEOTIDE SEQUENCE [LARGE SCALE GENOMIC DNA]</scope>
    <source>
        <strain evidence="2 3">NCTC11532</strain>
    </source>
</reference>
<feature type="binding site" evidence="1">
    <location>
        <position position="119"/>
    </location>
    <ligand>
        <name>S-adenosyl-L-methionine</name>
        <dbReference type="ChEBI" id="CHEBI:59789"/>
    </ligand>
</feature>
<keyword evidence="1" id="KW-0698">rRNA processing</keyword>
<name>A0A378LT54_9GAMM</name>
<dbReference type="PANTHER" id="PTHR37426:SF1">
    <property type="entry name" value="RIBOSOMAL RNA LARGE SUBUNIT METHYLTRANSFERASE J"/>
    <property type="match status" value="1"/>
</dbReference>
<dbReference type="PANTHER" id="PTHR37426">
    <property type="entry name" value="RIBOSOMAL RNA LARGE SUBUNIT METHYLTRANSFERASE J"/>
    <property type="match status" value="1"/>
</dbReference>
<dbReference type="SUPFAM" id="SSF53335">
    <property type="entry name" value="S-adenosyl-L-methionine-dependent methyltransferases"/>
    <property type="match status" value="1"/>
</dbReference>
<evidence type="ECO:0000313" key="2">
    <source>
        <dbReference type="EMBL" id="STY29022.1"/>
    </source>
</evidence>
<dbReference type="InterPro" id="IPR029063">
    <property type="entry name" value="SAM-dependent_MTases_sf"/>
</dbReference>
<dbReference type="Pfam" id="PF04378">
    <property type="entry name" value="RsmJ"/>
    <property type="match status" value="1"/>
</dbReference>
<feature type="binding site" evidence="1">
    <location>
        <position position="165"/>
    </location>
    <ligand>
        <name>S-adenosyl-L-methionine</name>
        <dbReference type="ChEBI" id="CHEBI:59789"/>
    </ligand>
</feature>
<dbReference type="EMBL" id="UGPB01000001">
    <property type="protein sequence ID" value="STY29022.1"/>
    <property type="molecule type" value="Genomic_DNA"/>
</dbReference>
<gene>
    <name evidence="1" type="primary">rlmJ</name>
    <name evidence="2" type="ORF">NCTC11532_01199</name>
</gene>
<comment type="catalytic activity">
    <reaction evidence="1">
        <text>adenosine(2030) in 23S rRNA + S-adenosyl-L-methionine = N(6)-methyladenosine(2030) in 23S rRNA + S-adenosyl-L-homocysteine + H(+)</text>
        <dbReference type="Rhea" id="RHEA:43736"/>
        <dbReference type="Rhea" id="RHEA-COMP:10668"/>
        <dbReference type="Rhea" id="RHEA-COMP:10669"/>
        <dbReference type="ChEBI" id="CHEBI:15378"/>
        <dbReference type="ChEBI" id="CHEBI:57856"/>
        <dbReference type="ChEBI" id="CHEBI:59789"/>
        <dbReference type="ChEBI" id="CHEBI:74411"/>
        <dbReference type="ChEBI" id="CHEBI:74449"/>
        <dbReference type="EC" id="2.1.1.266"/>
    </reaction>
</comment>
<sequence>MLSYQHGYHAGNFADTIKHITLTRLLNYLTIKDKPIFYLETHSGKGIYDLKNKQAEKTKEYQQGVQLIWSDRNSLPSVFHDYFKGINQLNPSGHLKYYPGSPSFVINGLREQDRMYFCELHPREYEALCQMNRLNKKVHFSNTDGLLAMKSLLPPPEKRGLIFIDPSFEIKDEYKEIPLALKQAYSRFATGVFCLWYPLVNKKLTERLNRNMKEIQAKNTLHIEFTLTSTQTEGMSGCGLWIINPPFILAEELKTVLNILKKYFNPGGSTYMIEAY</sequence>
<dbReference type="GO" id="GO:0003723">
    <property type="term" value="F:RNA binding"/>
    <property type="evidence" value="ECO:0007669"/>
    <property type="project" value="UniProtKB-UniRule"/>
</dbReference>
<keyword evidence="1" id="KW-0489">Methyltransferase</keyword>
<dbReference type="GO" id="GO:0036307">
    <property type="term" value="F:23S rRNA (adenine(2030)-N(6))-methyltransferase activity"/>
    <property type="evidence" value="ECO:0007669"/>
    <property type="project" value="UniProtKB-UniRule"/>
</dbReference>
<feature type="binding site" evidence="1">
    <location>
        <position position="42"/>
    </location>
    <ligand>
        <name>S-adenosyl-L-methionine</name>
        <dbReference type="ChEBI" id="CHEBI:59789"/>
    </ligand>
</feature>
<protein>
    <recommendedName>
        <fullName evidence="1">Ribosomal RNA large subunit methyltransferase J</fullName>
        <ecNumber evidence="1">2.1.1.266</ecNumber>
    </recommendedName>
    <alternativeName>
        <fullName evidence="1">23S rRNA (adenine(2030)-N6)-methyltransferase</fullName>
    </alternativeName>
    <alternativeName>
        <fullName evidence="1">23S rRNA m6A2030 methyltransferase</fullName>
    </alternativeName>
</protein>
<dbReference type="OrthoDB" id="9791274at2"/>
<dbReference type="Proteomes" id="UP000255297">
    <property type="component" value="Unassembled WGS sequence"/>
</dbReference>
<keyword evidence="1" id="KW-0949">S-adenosyl-L-methionine</keyword>
<proteinExistence type="inferred from homology"/>
<accession>A0A378LT54</accession>
<dbReference type="RefSeq" id="WP_031567293.1">
    <property type="nucleotide sequence ID" value="NZ_CAAAIS010000008.1"/>
</dbReference>
<feature type="active site" description="Proton acceptor" evidence="1">
    <location>
        <position position="165"/>
    </location>
</feature>
<dbReference type="STRING" id="1122170.GCA_000701265_01820"/>
<dbReference type="HAMAP" id="MF_00934">
    <property type="entry name" value="23SrRNA_methyltr_J"/>
    <property type="match status" value="1"/>
</dbReference>
<keyword evidence="1" id="KW-0808">Transferase</keyword>
<organism evidence="2 3">
    <name type="scientific">Legionella wadsworthii</name>
    <dbReference type="NCBI Taxonomy" id="28088"/>
    <lineage>
        <taxon>Bacteria</taxon>
        <taxon>Pseudomonadati</taxon>
        <taxon>Pseudomonadota</taxon>
        <taxon>Gammaproteobacteria</taxon>
        <taxon>Legionellales</taxon>
        <taxon>Legionellaceae</taxon>
        <taxon>Legionella</taxon>
    </lineage>
</organism>
<comment type="subunit">
    <text evidence="1">Monomer.</text>
</comment>
<dbReference type="EC" id="2.1.1.266" evidence="1"/>
<dbReference type="InterPro" id="IPR007473">
    <property type="entry name" value="RlmJ"/>
</dbReference>
<feature type="binding site" evidence="1">
    <location>
        <position position="101"/>
    </location>
    <ligand>
        <name>S-adenosyl-L-methionine</name>
        <dbReference type="ChEBI" id="CHEBI:59789"/>
    </ligand>
</feature>
<keyword evidence="3" id="KW-1185">Reference proteome</keyword>
<evidence type="ECO:0000256" key="1">
    <source>
        <dbReference type="HAMAP-Rule" id="MF_00934"/>
    </source>
</evidence>
<feature type="binding site" evidence="1">
    <location>
        <begin position="144"/>
        <end position="145"/>
    </location>
    <ligand>
        <name>S-adenosyl-L-methionine</name>
        <dbReference type="ChEBI" id="CHEBI:59789"/>
    </ligand>
</feature>
<comment type="function">
    <text evidence="1">Specifically methylates the adenine in position 2030 of 23S rRNA.</text>
</comment>
<dbReference type="Gene3D" id="3.40.50.150">
    <property type="entry name" value="Vaccinia Virus protein VP39"/>
    <property type="match status" value="1"/>
</dbReference>
<feature type="site" description="Interaction with substrate rRNA" evidence="1">
    <location>
        <position position="4"/>
    </location>
</feature>
<dbReference type="GO" id="GO:0070475">
    <property type="term" value="P:rRNA base methylation"/>
    <property type="evidence" value="ECO:0007669"/>
    <property type="project" value="UniProtKB-UniRule"/>
</dbReference>
<keyword evidence="1" id="KW-0694">RNA-binding</keyword>
<comment type="similarity">
    <text evidence="1">Belongs to the RlmJ family.</text>
</comment>
<dbReference type="AlphaFoldDB" id="A0A378LT54"/>